<dbReference type="EMBL" id="ML769697">
    <property type="protein sequence ID" value="KAE9389433.1"/>
    <property type="molecule type" value="Genomic_DNA"/>
</dbReference>
<evidence type="ECO:0000256" key="1">
    <source>
        <dbReference type="SAM" id="MobiDB-lite"/>
    </source>
</evidence>
<keyword evidence="3" id="KW-1185">Reference proteome</keyword>
<reference evidence="2" key="1">
    <citation type="journal article" date="2019" name="Environ. Microbiol.">
        <title>Fungal ecological strategies reflected in gene transcription - a case study of two litter decomposers.</title>
        <authorList>
            <person name="Barbi F."/>
            <person name="Kohler A."/>
            <person name="Barry K."/>
            <person name="Baskaran P."/>
            <person name="Daum C."/>
            <person name="Fauchery L."/>
            <person name="Ihrmark K."/>
            <person name="Kuo A."/>
            <person name="LaButti K."/>
            <person name="Lipzen A."/>
            <person name="Morin E."/>
            <person name="Grigoriev I.V."/>
            <person name="Henrissat B."/>
            <person name="Lindahl B."/>
            <person name="Martin F."/>
        </authorList>
    </citation>
    <scope>NUCLEOTIDE SEQUENCE</scope>
    <source>
        <strain evidence="2">JB14</strain>
    </source>
</reference>
<dbReference type="AlphaFoldDB" id="A0A6A4GVJ7"/>
<sequence length="137" mass="16130">MTLLEPQRANAIGNSTVHCDQALTKTLRRSALEAEVMKGPTNTGKPPEDFSWVDRQDTPLVQDPAEDEPEVGTLAWHEWDLFPWLNYSLARLKASKWNPEIYKHFDQVNVEYNEKKSAFYHRFRCKNEYVHYLPMQY</sequence>
<proteinExistence type="predicted"/>
<protein>
    <submittedName>
        <fullName evidence="2">Uncharacterized protein</fullName>
    </submittedName>
</protein>
<organism evidence="2 3">
    <name type="scientific">Gymnopus androsaceus JB14</name>
    <dbReference type="NCBI Taxonomy" id="1447944"/>
    <lineage>
        <taxon>Eukaryota</taxon>
        <taxon>Fungi</taxon>
        <taxon>Dikarya</taxon>
        <taxon>Basidiomycota</taxon>
        <taxon>Agaricomycotina</taxon>
        <taxon>Agaricomycetes</taxon>
        <taxon>Agaricomycetidae</taxon>
        <taxon>Agaricales</taxon>
        <taxon>Marasmiineae</taxon>
        <taxon>Omphalotaceae</taxon>
        <taxon>Gymnopus</taxon>
    </lineage>
</organism>
<name>A0A6A4GVJ7_9AGAR</name>
<feature type="region of interest" description="Disordered" evidence="1">
    <location>
        <begin position="34"/>
        <end position="53"/>
    </location>
</feature>
<accession>A0A6A4GVJ7</accession>
<dbReference type="Proteomes" id="UP000799118">
    <property type="component" value="Unassembled WGS sequence"/>
</dbReference>
<gene>
    <name evidence="2" type="ORF">BT96DRAFT_946860</name>
</gene>
<evidence type="ECO:0000313" key="3">
    <source>
        <dbReference type="Proteomes" id="UP000799118"/>
    </source>
</evidence>
<evidence type="ECO:0000313" key="2">
    <source>
        <dbReference type="EMBL" id="KAE9389433.1"/>
    </source>
</evidence>